<evidence type="ECO:0000313" key="3">
    <source>
        <dbReference type="Proteomes" id="UP001629744"/>
    </source>
</evidence>
<evidence type="ECO:0000256" key="1">
    <source>
        <dbReference type="SAM" id="Phobius"/>
    </source>
</evidence>
<keyword evidence="1" id="KW-1133">Transmembrane helix</keyword>
<name>A0ABW9G1H8_9NOCA</name>
<keyword evidence="1" id="KW-0472">Membrane</keyword>
<accession>A0ABW9G1H8</accession>
<feature type="transmembrane region" description="Helical" evidence="1">
    <location>
        <begin position="30"/>
        <end position="55"/>
    </location>
</feature>
<sequence length="100" mass="11024">MVELFFPILTMIVLISLSVWCLAKPGRPAAAALVFVAAVWVFVNGPLEVGVLWTFTPDHGLTVADLLSLAAWAIAVSAWRRTFRGDGRHSSRQASGWSWW</sequence>
<evidence type="ECO:0008006" key="4">
    <source>
        <dbReference type="Google" id="ProtNLM"/>
    </source>
</evidence>
<dbReference type="EMBL" id="JBDLNU010000007">
    <property type="protein sequence ID" value="MFM1731249.1"/>
    <property type="molecule type" value="Genomic_DNA"/>
</dbReference>
<dbReference type="RefSeq" id="WP_348605259.1">
    <property type="nucleotide sequence ID" value="NZ_CP157276.1"/>
</dbReference>
<feature type="transmembrane region" description="Helical" evidence="1">
    <location>
        <begin position="61"/>
        <end position="79"/>
    </location>
</feature>
<protein>
    <recommendedName>
        <fullName evidence="4">Lycopene cyclase domain-containing protein</fullName>
    </recommendedName>
</protein>
<keyword evidence="3" id="KW-1185">Reference proteome</keyword>
<organism evidence="2 3">
    <name type="scientific">Prescottella soli</name>
    <dbReference type="NCBI Taxonomy" id="1543852"/>
    <lineage>
        <taxon>Bacteria</taxon>
        <taxon>Bacillati</taxon>
        <taxon>Actinomycetota</taxon>
        <taxon>Actinomycetes</taxon>
        <taxon>Mycobacteriales</taxon>
        <taxon>Nocardiaceae</taxon>
        <taxon>Prescottella</taxon>
    </lineage>
</organism>
<comment type="caution">
    <text evidence="2">The sequence shown here is derived from an EMBL/GenBank/DDBJ whole genome shotgun (WGS) entry which is preliminary data.</text>
</comment>
<proteinExistence type="predicted"/>
<evidence type="ECO:0000313" key="2">
    <source>
        <dbReference type="EMBL" id="MFM1731249.1"/>
    </source>
</evidence>
<reference evidence="2 3" key="1">
    <citation type="submission" date="2023-11" db="EMBL/GenBank/DDBJ databases">
        <authorList>
            <person name="Val-Calvo J."/>
            <person name="Scortti M."/>
            <person name="Vazquez-Boland J."/>
        </authorList>
    </citation>
    <scope>NUCLEOTIDE SEQUENCE [LARGE SCALE GENOMIC DNA]</scope>
    <source>
        <strain evidence="2 3">DSM 46662</strain>
    </source>
</reference>
<dbReference type="Proteomes" id="UP001629744">
    <property type="component" value="Unassembled WGS sequence"/>
</dbReference>
<gene>
    <name evidence="2" type="ORF">ABEU19_004809</name>
</gene>
<keyword evidence="1" id="KW-0812">Transmembrane</keyword>
<feature type="transmembrane region" description="Helical" evidence="1">
    <location>
        <begin position="6"/>
        <end position="23"/>
    </location>
</feature>